<feature type="region of interest" description="Disordered" evidence="1">
    <location>
        <begin position="56"/>
        <end position="79"/>
    </location>
</feature>
<reference evidence="2 3" key="1">
    <citation type="submission" date="2018-03" db="EMBL/GenBank/DDBJ databases">
        <authorList>
            <person name="Keele B.F."/>
        </authorList>
    </citation>
    <scope>NUCLEOTIDE SEQUENCE [LARGE SCALE GENOMIC DNA]</scope>
    <source>
        <strain evidence="2 3">CECT 8504</strain>
    </source>
</reference>
<protein>
    <submittedName>
        <fullName evidence="2">Uncharacterized protein</fullName>
    </submittedName>
</protein>
<accession>A0A2R8C1X5</accession>
<name>A0A2R8C1X5_9RHOB</name>
<keyword evidence="3" id="KW-1185">Reference proteome</keyword>
<gene>
    <name evidence="2" type="ORF">PAA8504_04277</name>
</gene>
<dbReference type="Proteomes" id="UP000244912">
    <property type="component" value="Unassembled WGS sequence"/>
</dbReference>
<evidence type="ECO:0000256" key="1">
    <source>
        <dbReference type="SAM" id="MobiDB-lite"/>
    </source>
</evidence>
<evidence type="ECO:0000313" key="2">
    <source>
        <dbReference type="EMBL" id="SPJ26418.1"/>
    </source>
</evidence>
<sequence>MGSPDFWKPFGSLKSASYQLDPARWLVYVQTMAKRQNTDTPKSPRELREDRLKAALKENIKRRKDQAKARETDGSDTSA</sequence>
<evidence type="ECO:0000313" key="3">
    <source>
        <dbReference type="Proteomes" id="UP000244912"/>
    </source>
</evidence>
<dbReference type="EMBL" id="ONZF01000020">
    <property type="protein sequence ID" value="SPJ26418.1"/>
    <property type="molecule type" value="Genomic_DNA"/>
</dbReference>
<dbReference type="AlphaFoldDB" id="A0A2R8C1X5"/>
<organism evidence="2 3">
    <name type="scientific">Palleronia abyssalis</name>
    <dbReference type="NCBI Taxonomy" id="1501240"/>
    <lineage>
        <taxon>Bacteria</taxon>
        <taxon>Pseudomonadati</taxon>
        <taxon>Pseudomonadota</taxon>
        <taxon>Alphaproteobacteria</taxon>
        <taxon>Rhodobacterales</taxon>
        <taxon>Roseobacteraceae</taxon>
        <taxon>Palleronia</taxon>
    </lineage>
</organism>
<proteinExistence type="predicted"/>